<gene>
    <name evidence="6" type="primary">NCAS0D04220</name>
    <name evidence="6" type="ordered locus">NCAS_0D04220</name>
</gene>
<reference evidence="6 7" key="1">
    <citation type="journal article" date="2011" name="Proc. Natl. Acad. Sci. U.S.A.">
        <title>Evolutionary erosion of yeast sex chromosomes by mating-type switching accidents.</title>
        <authorList>
            <person name="Gordon J.L."/>
            <person name="Armisen D."/>
            <person name="Proux-Wera E."/>
            <person name="Oheigeartaigh S.S."/>
            <person name="Byrne K.P."/>
            <person name="Wolfe K.H."/>
        </authorList>
    </citation>
    <scope>NUCLEOTIDE SEQUENCE [LARGE SCALE GENOMIC DNA]</scope>
    <source>
        <strain evidence="7">ATCC 76901 / BCRC 22586 / CBS 4309 / NBRC 1992 / NRRL Y-12630</strain>
    </source>
</reference>
<dbReference type="PANTHER" id="PTHR13528">
    <property type="entry name" value="39S RIBOSOMAL PROTEIN L28, MITOCHONDRIAL"/>
    <property type="match status" value="1"/>
</dbReference>
<keyword evidence="2" id="KW-0689">Ribosomal protein</keyword>
<keyword evidence="3" id="KW-0687">Ribonucleoprotein</keyword>
<accession>G0VEL2</accession>
<dbReference type="InterPro" id="IPR026569">
    <property type="entry name" value="Ribosomal_bL28"/>
</dbReference>
<evidence type="ECO:0000256" key="4">
    <source>
        <dbReference type="ARBA" id="ARBA00035269"/>
    </source>
</evidence>
<dbReference type="AlphaFoldDB" id="G0VEL2"/>
<dbReference type="InterPro" id="IPR037147">
    <property type="entry name" value="Ribosomal_bL28_sf"/>
</dbReference>
<comment type="function">
    <text evidence="5">Component of the mitochondrial ribosome (mitoribosome), a dedicated translation machinery responsible for the synthesis of mitochondrial genome-encoded proteins, including at least some of the essential transmembrane subunits of the mitochondrial respiratory chain. The mitoribosomes are attached to the mitochondrial inner membrane and translation products are cotranslationally integrated into the membrane.</text>
</comment>
<dbReference type="Proteomes" id="UP000001640">
    <property type="component" value="Chromosome 4"/>
</dbReference>
<dbReference type="Gene3D" id="2.30.170.40">
    <property type="entry name" value="Ribosomal protein L28/L24"/>
    <property type="match status" value="1"/>
</dbReference>
<protein>
    <recommendedName>
        <fullName evidence="4">Large ribosomal subunit protein bL28m</fullName>
    </recommendedName>
</protein>
<evidence type="ECO:0000256" key="2">
    <source>
        <dbReference type="ARBA" id="ARBA00022980"/>
    </source>
</evidence>
<name>G0VEL2_NAUCA</name>
<reference key="2">
    <citation type="submission" date="2011-08" db="EMBL/GenBank/DDBJ databases">
        <title>Genome sequence of Naumovozyma castellii.</title>
        <authorList>
            <person name="Gordon J.L."/>
            <person name="Armisen D."/>
            <person name="Proux-Wera E."/>
            <person name="OhEigeartaigh S.S."/>
            <person name="Byrne K.P."/>
            <person name="Wolfe K.H."/>
        </authorList>
    </citation>
    <scope>NUCLEOTIDE SEQUENCE</scope>
    <source>
        <strain>Type strain:CBS 4309</strain>
    </source>
</reference>
<proteinExistence type="inferred from homology"/>
<dbReference type="InterPro" id="IPR034704">
    <property type="entry name" value="Ribosomal_bL28/bL31-like_sf"/>
</dbReference>
<dbReference type="SUPFAM" id="SSF143800">
    <property type="entry name" value="L28p-like"/>
    <property type="match status" value="1"/>
</dbReference>
<keyword evidence="7" id="KW-1185">Reference proteome</keyword>
<dbReference type="PANTHER" id="PTHR13528:SF2">
    <property type="entry name" value="LARGE RIBOSOMAL SUBUNIT PROTEIN BL28M"/>
    <property type="match status" value="1"/>
</dbReference>
<dbReference type="eggNOG" id="KOG3278">
    <property type="taxonomic scope" value="Eukaryota"/>
</dbReference>
<sequence>MKAGINNVGILSTKRSFSSTIVPLKRWKLIESRKVAQKPAYKVGDVRPAYMPKKRIEFPDYKYGESQIFKQSNKGLYGGSFIQHGNNISESKQKTRRTWLPNIVRKKLWSETLNDKIDVKMTTKVLKTISKEGGIDNYLLKDKSARIKELGPTGWKLRYTVLKKKDSIENPLHKNAKLVTTPTGEQAKIYYRENVNGNKLLITAGKRKLLKLLFPLERMEQRIEGQQLNYKKFVELHSRAAVRDIVAKLEKYNFDLSTITVPNPNIQKSVSDA</sequence>
<dbReference type="InParanoid" id="G0VEL2"/>
<comment type="similarity">
    <text evidence="1">Belongs to the bacterial ribosomal protein bL28 family.</text>
</comment>
<dbReference type="GeneID" id="96903609"/>
<dbReference type="STRING" id="1064592.G0VEL2"/>
<dbReference type="OrthoDB" id="361870at2759"/>
<dbReference type="EMBL" id="HE576755">
    <property type="protein sequence ID" value="CCC70003.1"/>
    <property type="molecule type" value="Genomic_DNA"/>
</dbReference>
<dbReference type="FunFam" id="2.30.170.40:FF:000003">
    <property type="entry name" value="54S ribosomal protein L24"/>
    <property type="match status" value="1"/>
</dbReference>
<dbReference type="GO" id="GO:0005762">
    <property type="term" value="C:mitochondrial large ribosomal subunit"/>
    <property type="evidence" value="ECO:0007669"/>
    <property type="project" value="EnsemblFungi"/>
</dbReference>
<dbReference type="HOGENOM" id="CLU_090033_0_0_1"/>
<evidence type="ECO:0000313" key="7">
    <source>
        <dbReference type="Proteomes" id="UP000001640"/>
    </source>
</evidence>
<evidence type="ECO:0000256" key="1">
    <source>
        <dbReference type="ARBA" id="ARBA00008760"/>
    </source>
</evidence>
<dbReference type="KEGG" id="ncs:NCAS_0D04220"/>
<evidence type="ECO:0000256" key="5">
    <source>
        <dbReference type="ARBA" id="ARBA00037226"/>
    </source>
</evidence>
<dbReference type="Pfam" id="PF00830">
    <property type="entry name" value="Ribosomal_L28"/>
    <property type="match status" value="1"/>
</dbReference>
<evidence type="ECO:0000313" key="6">
    <source>
        <dbReference type="EMBL" id="CCC70003.1"/>
    </source>
</evidence>
<dbReference type="FunCoup" id="G0VEL2">
    <property type="interactions" value="294"/>
</dbReference>
<evidence type="ECO:0000256" key="3">
    <source>
        <dbReference type="ARBA" id="ARBA00023274"/>
    </source>
</evidence>
<dbReference type="OMA" id="VQRDSYY"/>
<organism evidence="6 7">
    <name type="scientific">Naumovozyma castellii</name>
    <name type="common">Yeast</name>
    <name type="synonym">Saccharomyces castellii</name>
    <dbReference type="NCBI Taxonomy" id="27288"/>
    <lineage>
        <taxon>Eukaryota</taxon>
        <taxon>Fungi</taxon>
        <taxon>Dikarya</taxon>
        <taxon>Ascomycota</taxon>
        <taxon>Saccharomycotina</taxon>
        <taxon>Saccharomycetes</taxon>
        <taxon>Saccharomycetales</taxon>
        <taxon>Saccharomycetaceae</taxon>
        <taxon>Naumovozyma</taxon>
    </lineage>
</organism>
<dbReference type="GO" id="GO:0003735">
    <property type="term" value="F:structural constituent of ribosome"/>
    <property type="evidence" value="ECO:0007669"/>
    <property type="project" value="EnsemblFungi"/>
</dbReference>
<dbReference type="RefSeq" id="XP_003676364.1">
    <property type="nucleotide sequence ID" value="XM_003676316.1"/>
</dbReference>